<keyword evidence="8 17" id="KW-0479">Metal-binding</keyword>
<evidence type="ECO:0000256" key="4">
    <source>
        <dbReference type="ARBA" id="ARBA00004496"/>
    </source>
</evidence>
<accession>A0A6P1DKL6</accession>
<dbReference type="NCBIfam" id="NF006506">
    <property type="entry name" value="PRK08942.1"/>
    <property type="match status" value="1"/>
</dbReference>
<evidence type="ECO:0000256" key="16">
    <source>
        <dbReference type="PIRSR" id="PIRSR004682-3"/>
    </source>
</evidence>
<evidence type="ECO:0000256" key="13">
    <source>
        <dbReference type="ARBA" id="ARBA00061616"/>
    </source>
</evidence>
<dbReference type="EMBL" id="JAAIJR010000001">
    <property type="protein sequence ID" value="NEX18767.1"/>
    <property type="molecule type" value="Genomic_DNA"/>
</dbReference>
<evidence type="ECO:0000256" key="2">
    <source>
        <dbReference type="ARBA" id="ARBA00001946"/>
    </source>
</evidence>
<evidence type="ECO:0000256" key="15">
    <source>
        <dbReference type="PIRSR" id="PIRSR004682-1"/>
    </source>
</evidence>
<evidence type="ECO:0000256" key="9">
    <source>
        <dbReference type="ARBA" id="ARBA00022801"/>
    </source>
</evidence>
<evidence type="ECO:0000256" key="7">
    <source>
        <dbReference type="ARBA" id="ARBA00022490"/>
    </source>
</evidence>
<evidence type="ECO:0000256" key="12">
    <source>
        <dbReference type="ARBA" id="ARBA00023277"/>
    </source>
</evidence>
<dbReference type="FunFam" id="3.40.50.1000:FF:000168">
    <property type="entry name" value="D,D-heptose 1,7-bisphosphate phosphatase"/>
    <property type="match status" value="1"/>
</dbReference>
<dbReference type="InterPro" id="IPR006543">
    <property type="entry name" value="Histidinol-phos"/>
</dbReference>
<evidence type="ECO:0000256" key="17">
    <source>
        <dbReference type="PIRSR" id="PIRSR004682-4"/>
    </source>
</evidence>
<name>A0A6P1DKL6_9GAMM</name>
<comment type="subcellular location">
    <subcellularLocation>
        <location evidence="4 14">Cytoplasm</location>
    </subcellularLocation>
</comment>
<dbReference type="Proteomes" id="UP000471640">
    <property type="component" value="Unassembled WGS sequence"/>
</dbReference>
<dbReference type="PIRSF" id="PIRSF004682">
    <property type="entry name" value="GmhB"/>
    <property type="match status" value="1"/>
</dbReference>
<feature type="binding site" evidence="17">
    <location>
        <position position="107"/>
    </location>
    <ligand>
        <name>Zn(2+)</name>
        <dbReference type="ChEBI" id="CHEBI:29105"/>
    </ligand>
</feature>
<evidence type="ECO:0000256" key="14">
    <source>
        <dbReference type="PIRNR" id="PIRNR004682"/>
    </source>
</evidence>
<dbReference type="GO" id="GO:0005737">
    <property type="term" value="C:cytoplasm"/>
    <property type="evidence" value="ECO:0007669"/>
    <property type="project" value="UniProtKB-SubCell"/>
</dbReference>
<dbReference type="NCBIfam" id="TIGR01656">
    <property type="entry name" value="Histidinol-ppas"/>
    <property type="match status" value="1"/>
</dbReference>
<dbReference type="Gene3D" id="3.40.50.1000">
    <property type="entry name" value="HAD superfamily/HAD-like"/>
    <property type="match status" value="1"/>
</dbReference>
<evidence type="ECO:0000256" key="5">
    <source>
        <dbReference type="ARBA" id="ARBA00004708"/>
    </source>
</evidence>
<dbReference type="GO" id="GO:0005975">
    <property type="term" value="P:carbohydrate metabolic process"/>
    <property type="evidence" value="ECO:0007669"/>
    <property type="project" value="InterPro"/>
</dbReference>
<evidence type="ECO:0000256" key="8">
    <source>
        <dbReference type="ARBA" id="ARBA00022723"/>
    </source>
</evidence>
<comment type="cofactor">
    <cofactor evidence="3 17">
        <name>Zn(2+)</name>
        <dbReference type="ChEBI" id="CHEBI:29105"/>
    </cofactor>
</comment>
<dbReference type="CDD" id="cd07503">
    <property type="entry name" value="HAD_HisB-N"/>
    <property type="match status" value="1"/>
</dbReference>
<feature type="active site" description="Proton donor" evidence="15">
    <location>
        <position position="17"/>
    </location>
</feature>
<keyword evidence="12 14" id="KW-0119">Carbohydrate metabolism</keyword>
<dbReference type="GO" id="GO:0046872">
    <property type="term" value="F:metal ion binding"/>
    <property type="evidence" value="ECO:0007669"/>
    <property type="project" value="UniProtKB-KW"/>
</dbReference>
<feature type="binding site" evidence="17">
    <location>
        <position position="105"/>
    </location>
    <ligand>
        <name>Zn(2+)</name>
        <dbReference type="ChEBI" id="CHEBI:29105"/>
    </ligand>
</feature>
<dbReference type="PANTHER" id="PTHR42891">
    <property type="entry name" value="D-GLYCERO-BETA-D-MANNO-HEPTOSE-1,7-BISPHOSPHATE 7-PHOSPHATASE"/>
    <property type="match status" value="1"/>
</dbReference>
<keyword evidence="11 17" id="KW-0460">Magnesium</keyword>
<dbReference type="InterPro" id="IPR036412">
    <property type="entry name" value="HAD-like_sf"/>
</dbReference>
<sequence length="189" mass="20000">MKSAPSSAGRLVILDRDGVINQDSDAYIKSVQEWTPIPGSIEAIVRLSHAGYRIAVASNQSGVARGLFKLTELNAMHQHLRSLVSAQGGQIAMIAFCPHGPEAGCRCRKPAPGLLEEIADRLGCSLDAVPFIGDSITDVRAARAAGASPWLLRTGKGERTLASSTPELEDVRIYPDLSAAADALLKDQG</sequence>
<evidence type="ECO:0000313" key="19">
    <source>
        <dbReference type="Proteomes" id="UP000471640"/>
    </source>
</evidence>
<feature type="site" description="Contributes to substrate recognition" evidence="16">
    <location>
        <position position="108"/>
    </location>
</feature>
<dbReference type="GO" id="GO:0034200">
    <property type="term" value="F:D-glycero-beta-D-manno-heptose 1,7-bisphosphate 7-phosphatase activity"/>
    <property type="evidence" value="ECO:0007669"/>
    <property type="project" value="UniProtKB-EC"/>
</dbReference>
<keyword evidence="10 17" id="KW-0862">Zinc</keyword>
<evidence type="ECO:0000256" key="6">
    <source>
        <dbReference type="ARBA" id="ARBA00011245"/>
    </source>
</evidence>
<evidence type="ECO:0000256" key="10">
    <source>
        <dbReference type="ARBA" id="ARBA00022833"/>
    </source>
</evidence>
<feature type="binding site" evidence="17">
    <location>
        <position position="99"/>
    </location>
    <ligand>
        <name>Zn(2+)</name>
        <dbReference type="ChEBI" id="CHEBI:29105"/>
    </ligand>
</feature>
<dbReference type="InterPro" id="IPR004446">
    <property type="entry name" value="Heptose_bisP_phosphatase"/>
</dbReference>
<feature type="active site" description="Nucleophile" evidence="15">
    <location>
        <position position="15"/>
    </location>
</feature>
<feature type="binding site" evidence="17">
    <location>
        <position position="134"/>
    </location>
    <ligand>
        <name>Mg(2+)</name>
        <dbReference type="ChEBI" id="CHEBI:18420"/>
    </ligand>
</feature>
<reference evidence="18 19" key="2">
    <citation type="submission" date="2020-02" db="EMBL/GenBank/DDBJ databases">
        <title>Genome sequences of Thiorhodococcus mannitoliphagus and Thiorhodococcus minor, purple sulfur photosynthetic bacteria in the gammaproteobacterial family, Chromatiaceae.</title>
        <authorList>
            <person name="Aviles F.A."/>
            <person name="Meyer T.E."/>
            <person name="Kyndt J.A."/>
        </authorList>
    </citation>
    <scope>NUCLEOTIDE SEQUENCE [LARGE SCALE GENOMIC DNA]</scope>
    <source>
        <strain evidence="18 19">DSM 18266</strain>
    </source>
</reference>
<organism evidence="18 19">
    <name type="scientific">Thiorhodococcus mannitoliphagus</name>
    <dbReference type="NCBI Taxonomy" id="329406"/>
    <lineage>
        <taxon>Bacteria</taxon>
        <taxon>Pseudomonadati</taxon>
        <taxon>Pseudomonadota</taxon>
        <taxon>Gammaproteobacteria</taxon>
        <taxon>Chromatiales</taxon>
        <taxon>Chromatiaceae</taxon>
        <taxon>Thiorhodococcus</taxon>
    </lineage>
</organism>
<feature type="site" description="Stabilizes the phosphoryl group" evidence="16">
    <location>
        <position position="109"/>
    </location>
</feature>
<feature type="site" description="Stabilizes the phosphoryl group" evidence="16">
    <location>
        <position position="58"/>
    </location>
</feature>
<evidence type="ECO:0000256" key="3">
    <source>
        <dbReference type="ARBA" id="ARBA00001947"/>
    </source>
</evidence>
<dbReference type="SUPFAM" id="SSF56784">
    <property type="entry name" value="HAD-like"/>
    <property type="match status" value="1"/>
</dbReference>
<comment type="similarity">
    <text evidence="13 14">Belongs to the gmhB family.</text>
</comment>
<dbReference type="AlphaFoldDB" id="A0A6P1DKL6"/>
<comment type="cofactor">
    <cofactor evidence="2 17">
        <name>Mg(2+)</name>
        <dbReference type="ChEBI" id="CHEBI:18420"/>
    </cofactor>
</comment>
<keyword evidence="7 14" id="KW-0963">Cytoplasm</keyword>
<proteinExistence type="inferred from homology"/>
<comment type="catalytic activity">
    <reaction evidence="1">
        <text>D-glycero-beta-D-manno-heptose 1,7-bisphosphate + H2O = D-glycero-beta-D-manno-heptose 1-phosphate + phosphate</text>
        <dbReference type="Rhea" id="RHEA:28518"/>
        <dbReference type="ChEBI" id="CHEBI:15377"/>
        <dbReference type="ChEBI" id="CHEBI:43474"/>
        <dbReference type="ChEBI" id="CHEBI:60208"/>
        <dbReference type="ChEBI" id="CHEBI:61593"/>
        <dbReference type="EC" id="3.1.3.82"/>
    </reaction>
</comment>
<feature type="binding site" evidence="17">
    <location>
        <position position="17"/>
    </location>
    <ligand>
        <name>Mg(2+)</name>
        <dbReference type="ChEBI" id="CHEBI:18420"/>
    </ligand>
</feature>
<feature type="binding site" evidence="17">
    <location>
        <position position="15"/>
    </location>
    <ligand>
        <name>Mg(2+)</name>
        <dbReference type="ChEBI" id="CHEBI:18420"/>
    </ligand>
</feature>
<keyword evidence="9 14" id="KW-0378">Hydrolase</keyword>
<keyword evidence="19" id="KW-1185">Reference proteome</keyword>
<evidence type="ECO:0000256" key="11">
    <source>
        <dbReference type="ARBA" id="ARBA00022842"/>
    </source>
</evidence>
<comment type="subunit">
    <text evidence="6">Monomer.</text>
</comment>
<reference evidence="19" key="1">
    <citation type="journal article" date="2020" name="Microbiol. Resour. Announc.">
        <title>Draft Genome Sequences of Thiorhodococcus mannitoliphagus and Thiorhodococcus minor, Purple Sulfur Photosynthetic Bacteria in the Gammaproteobacterial Family Chromatiaceae.</title>
        <authorList>
            <person name="Aviles F.A."/>
            <person name="Meyer T.E."/>
            <person name="Kyndt J.A."/>
        </authorList>
    </citation>
    <scope>NUCLEOTIDE SEQUENCE [LARGE SCALE GENOMIC DNA]</scope>
    <source>
        <strain evidence="19">DSM 18266</strain>
    </source>
</reference>
<comment type="pathway">
    <text evidence="5">Nucleotide-sugar biosynthesis; ADP-L-glycero-beta-D-manno-heptose biosynthesis; ADP-L-glycero-beta-D-manno-heptose from D-glycero-beta-D-manno-heptose 7-phosphate: step 2/4.</text>
</comment>
<dbReference type="NCBIfam" id="TIGR01662">
    <property type="entry name" value="HAD-SF-IIIA"/>
    <property type="match status" value="1"/>
</dbReference>
<evidence type="ECO:0000256" key="1">
    <source>
        <dbReference type="ARBA" id="ARBA00001226"/>
    </source>
</evidence>
<dbReference type="InterPro" id="IPR006549">
    <property type="entry name" value="HAD-SF_hydro_IIIA"/>
</dbReference>
<dbReference type="PANTHER" id="PTHR42891:SF1">
    <property type="entry name" value="D-GLYCERO-BETA-D-MANNO-HEPTOSE-1,7-BISPHOSPHATE 7-PHOSPHATASE"/>
    <property type="match status" value="1"/>
</dbReference>
<dbReference type="EC" id="3.1.3.-" evidence="14"/>
<evidence type="ECO:0000313" key="18">
    <source>
        <dbReference type="EMBL" id="NEX18767.1"/>
    </source>
</evidence>
<dbReference type="InterPro" id="IPR023214">
    <property type="entry name" value="HAD_sf"/>
</dbReference>
<gene>
    <name evidence="18" type="primary">gmhB</name>
    <name evidence="18" type="ORF">G3480_00255</name>
</gene>
<comment type="caution">
    <text evidence="18">The sequence shown here is derived from an EMBL/GenBank/DDBJ whole genome shotgun (WGS) entry which is preliminary data.</text>
</comment>
<dbReference type="Pfam" id="PF13242">
    <property type="entry name" value="Hydrolase_like"/>
    <property type="match status" value="1"/>
</dbReference>
<feature type="binding site" evidence="17">
    <location>
        <position position="97"/>
    </location>
    <ligand>
        <name>Zn(2+)</name>
        <dbReference type="ChEBI" id="CHEBI:29105"/>
    </ligand>
</feature>
<protein>
    <recommendedName>
        <fullName evidence="14">D,D-heptose 1,7-bisphosphate phosphatase</fullName>
        <ecNumber evidence="14">3.1.3.-</ecNumber>
    </recommendedName>
</protein>